<sequence>MATWKVAPALAAGCAAILKPSELASL</sequence>
<dbReference type="Pfam" id="PF00171">
    <property type="entry name" value="Aldedh"/>
    <property type="match status" value="1"/>
</dbReference>
<evidence type="ECO:0000313" key="2">
    <source>
        <dbReference type="EMBL" id="MCI61794.1"/>
    </source>
</evidence>
<proteinExistence type="predicted"/>
<accession>A0A392TMF9</accession>
<organism evidence="2 3">
    <name type="scientific">Trifolium medium</name>
    <dbReference type="NCBI Taxonomy" id="97028"/>
    <lineage>
        <taxon>Eukaryota</taxon>
        <taxon>Viridiplantae</taxon>
        <taxon>Streptophyta</taxon>
        <taxon>Embryophyta</taxon>
        <taxon>Tracheophyta</taxon>
        <taxon>Spermatophyta</taxon>
        <taxon>Magnoliopsida</taxon>
        <taxon>eudicotyledons</taxon>
        <taxon>Gunneridae</taxon>
        <taxon>Pentapetalae</taxon>
        <taxon>rosids</taxon>
        <taxon>fabids</taxon>
        <taxon>Fabales</taxon>
        <taxon>Fabaceae</taxon>
        <taxon>Papilionoideae</taxon>
        <taxon>50 kb inversion clade</taxon>
        <taxon>NPAAA clade</taxon>
        <taxon>Hologalegina</taxon>
        <taxon>IRL clade</taxon>
        <taxon>Trifolieae</taxon>
        <taxon>Trifolium</taxon>
    </lineage>
</organism>
<dbReference type="InterPro" id="IPR015590">
    <property type="entry name" value="Aldehyde_DH_dom"/>
</dbReference>
<feature type="domain" description="Aldehyde dehydrogenase" evidence="1">
    <location>
        <begin position="1"/>
        <end position="26"/>
    </location>
</feature>
<dbReference type="AlphaFoldDB" id="A0A392TMF9"/>
<dbReference type="InterPro" id="IPR016161">
    <property type="entry name" value="Ald_DH/histidinol_DH"/>
</dbReference>
<evidence type="ECO:0000259" key="1">
    <source>
        <dbReference type="Pfam" id="PF00171"/>
    </source>
</evidence>
<keyword evidence="3" id="KW-1185">Reference proteome</keyword>
<feature type="non-terminal residue" evidence="2">
    <location>
        <position position="26"/>
    </location>
</feature>
<dbReference type="Gene3D" id="3.40.605.10">
    <property type="entry name" value="Aldehyde Dehydrogenase, Chain A, domain 1"/>
    <property type="match status" value="1"/>
</dbReference>
<protein>
    <submittedName>
        <fullName evidence="2">Betaine aldehyde dehydrogenase</fullName>
    </submittedName>
</protein>
<dbReference type="EMBL" id="LXQA010606613">
    <property type="protein sequence ID" value="MCI61794.1"/>
    <property type="molecule type" value="Genomic_DNA"/>
</dbReference>
<dbReference type="Proteomes" id="UP000265520">
    <property type="component" value="Unassembled WGS sequence"/>
</dbReference>
<dbReference type="GO" id="GO:0016491">
    <property type="term" value="F:oxidoreductase activity"/>
    <property type="evidence" value="ECO:0007669"/>
    <property type="project" value="InterPro"/>
</dbReference>
<evidence type="ECO:0000313" key="3">
    <source>
        <dbReference type="Proteomes" id="UP000265520"/>
    </source>
</evidence>
<reference evidence="2 3" key="1">
    <citation type="journal article" date="2018" name="Front. Plant Sci.">
        <title>Red Clover (Trifolium pratense) and Zigzag Clover (T. medium) - A Picture of Genomic Similarities and Differences.</title>
        <authorList>
            <person name="Dluhosova J."/>
            <person name="Istvanek J."/>
            <person name="Nedelnik J."/>
            <person name="Repkova J."/>
        </authorList>
    </citation>
    <scope>NUCLEOTIDE SEQUENCE [LARGE SCALE GENOMIC DNA]</scope>
    <source>
        <strain evidence="3">cv. 10/8</strain>
        <tissue evidence="2">Leaf</tissue>
    </source>
</reference>
<dbReference type="InterPro" id="IPR016162">
    <property type="entry name" value="Ald_DH_N"/>
</dbReference>
<name>A0A392TMF9_9FABA</name>
<dbReference type="SUPFAM" id="SSF53720">
    <property type="entry name" value="ALDH-like"/>
    <property type="match status" value="1"/>
</dbReference>
<comment type="caution">
    <text evidence="2">The sequence shown here is derived from an EMBL/GenBank/DDBJ whole genome shotgun (WGS) entry which is preliminary data.</text>
</comment>